<evidence type="ECO:0000256" key="1">
    <source>
        <dbReference type="SAM" id="MobiDB-lite"/>
    </source>
</evidence>
<gene>
    <name evidence="4" type="ORF">SAMN04488544_2641</name>
</gene>
<proteinExistence type="predicted"/>
<accession>A0A1H2MSL7</accession>
<feature type="region of interest" description="Disordered" evidence="1">
    <location>
        <begin position="26"/>
        <end position="53"/>
    </location>
</feature>
<keyword evidence="2" id="KW-0812">Transmembrane</keyword>
<dbReference type="EMBL" id="LT629799">
    <property type="protein sequence ID" value="SDU96227.1"/>
    <property type="molecule type" value="Genomic_DNA"/>
</dbReference>
<dbReference type="STRING" id="546874.SAMN04488544_2641"/>
<protein>
    <recommendedName>
        <fullName evidence="3">DUF2510 domain-containing protein</fullName>
    </recommendedName>
</protein>
<keyword evidence="5" id="KW-1185">Reference proteome</keyword>
<sequence>MSEPGWYPDPGGRSGHYRFWDGQAWGLSTTSELPGGPGPAGSAGGADGGRGPRRSRGLRIGLAATAAAVVLVLVAVGALVLRERSRATVDPAPVPAPSVTTPPSTAAPLPTGPSTEPGPDPSGGPSGTPSPVPSAEPCLFGSPYSRQDYPRDDRVHGGSLSFPLPAGWTYPGRQVDSFTWAYDVGEADTQVQQQWYSTYAVGAVSVADGFEDPAGAAERMMGCTLASSLYRGVTSRTDLVNEETSVGGYPAWTLRSEIRADDPRTTSGGDTVQITVVDLDSGEALAFFWGCAPLGDAALTAQLDEVASELEVG</sequence>
<dbReference type="Proteomes" id="UP000198825">
    <property type="component" value="Chromosome I"/>
</dbReference>
<feature type="region of interest" description="Disordered" evidence="1">
    <location>
        <begin position="87"/>
        <end position="152"/>
    </location>
</feature>
<organism evidence="4 5">
    <name type="scientific">Microlunatus sagamiharensis</name>
    <dbReference type="NCBI Taxonomy" id="546874"/>
    <lineage>
        <taxon>Bacteria</taxon>
        <taxon>Bacillati</taxon>
        <taxon>Actinomycetota</taxon>
        <taxon>Actinomycetes</taxon>
        <taxon>Propionibacteriales</taxon>
        <taxon>Propionibacteriaceae</taxon>
        <taxon>Microlunatus</taxon>
    </lineage>
</organism>
<evidence type="ECO:0000313" key="4">
    <source>
        <dbReference type="EMBL" id="SDU96227.1"/>
    </source>
</evidence>
<dbReference type="AlphaFoldDB" id="A0A1H2MSL7"/>
<dbReference type="InterPro" id="IPR018929">
    <property type="entry name" value="DUF2510"/>
</dbReference>
<reference evidence="5" key="1">
    <citation type="submission" date="2016-10" db="EMBL/GenBank/DDBJ databases">
        <authorList>
            <person name="Varghese N."/>
            <person name="Submissions S."/>
        </authorList>
    </citation>
    <scope>NUCLEOTIDE SEQUENCE [LARGE SCALE GENOMIC DNA]</scope>
    <source>
        <strain evidence="5">DSM 21743</strain>
    </source>
</reference>
<feature type="transmembrane region" description="Helical" evidence="2">
    <location>
        <begin position="60"/>
        <end position="81"/>
    </location>
</feature>
<keyword evidence="2" id="KW-1133">Transmembrane helix</keyword>
<dbReference type="OrthoDB" id="5065474at2"/>
<feature type="domain" description="DUF2510" evidence="3">
    <location>
        <begin position="4"/>
        <end position="32"/>
    </location>
</feature>
<evidence type="ECO:0000259" key="3">
    <source>
        <dbReference type="Pfam" id="PF10708"/>
    </source>
</evidence>
<evidence type="ECO:0000313" key="5">
    <source>
        <dbReference type="Proteomes" id="UP000198825"/>
    </source>
</evidence>
<dbReference type="Pfam" id="PF10708">
    <property type="entry name" value="DUF2510"/>
    <property type="match status" value="1"/>
</dbReference>
<feature type="compositionally biased region" description="Low complexity" evidence="1">
    <location>
        <begin position="97"/>
        <end position="115"/>
    </location>
</feature>
<name>A0A1H2MSL7_9ACTN</name>
<keyword evidence="2" id="KW-0472">Membrane</keyword>
<feature type="compositionally biased region" description="Gly residues" evidence="1">
    <location>
        <begin position="38"/>
        <end position="49"/>
    </location>
</feature>
<evidence type="ECO:0000256" key="2">
    <source>
        <dbReference type="SAM" id="Phobius"/>
    </source>
</evidence>
<dbReference type="RefSeq" id="WP_091075016.1">
    <property type="nucleotide sequence ID" value="NZ_LT629799.1"/>
</dbReference>
<feature type="compositionally biased region" description="Pro residues" evidence="1">
    <location>
        <begin position="116"/>
        <end position="134"/>
    </location>
</feature>